<dbReference type="RefSeq" id="XP_018136833.1">
    <property type="nucleotide sequence ID" value="XM_018292623.1"/>
</dbReference>
<dbReference type="InterPro" id="IPR021765">
    <property type="entry name" value="UstYa-like"/>
</dbReference>
<evidence type="ECO:0000256" key="3">
    <source>
        <dbReference type="SAM" id="Phobius"/>
    </source>
</evidence>
<feature type="transmembrane region" description="Helical" evidence="3">
    <location>
        <begin position="43"/>
        <end position="64"/>
    </location>
</feature>
<evidence type="ECO:0000256" key="1">
    <source>
        <dbReference type="ARBA" id="ARBA00035112"/>
    </source>
</evidence>
<evidence type="ECO:0000256" key="2">
    <source>
        <dbReference type="SAM" id="MobiDB-lite"/>
    </source>
</evidence>
<dbReference type="KEGG" id="pchm:VFPPC_14855"/>
<organism evidence="4 5">
    <name type="scientific">Pochonia chlamydosporia 170</name>
    <dbReference type="NCBI Taxonomy" id="1380566"/>
    <lineage>
        <taxon>Eukaryota</taxon>
        <taxon>Fungi</taxon>
        <taxon>Dikarya</taxon>
        <taxon>Ascomycota</taxon>
        <taxon>Pezizomycotina</taxon>
        <taxon>Sordariomycetes</taxon>
        <taxon>Hypocreomycetidae</taxon>
        <taxon>Hypocreales</taxon>
        <taxon>Clavicipitaceae</taxon>
        <taxon>Pochonia</taxon>
    </lineage>
</organism>
<feature type="region of interest" description="Disordered" evidence="2">
    <location>
        <begin position="1"/>
        <end position="22"/>
    </location>
</feature>
<dbReference type="EMBL" id="LSBJ02000014">
    <property type="protein sequence ID" value="OAQ58714.1"/>
    <property type="molecule type" value="Genomic_DNA"/>
</dbReference>
<evidence type="ECO:0000313" key="5">
    <source>
        <dbReference type="Proteomes" id="UP000078397"/>
    </source>
</evidence>
<keyword evidence="3" id="KW-0472">Membrane</keyword>
<dbReference type="PANTHER" id="PTHR33365">
    <property type="entry name" value="YALI0B05434P"/>
    <property type="match status" value="1"/>
</dbReference>
<comment type="caution">
    <text evidence="4">The sequence shown here is derived from an EMBL/GenBank/DDBJ whole genome shotgun (WGS) entry which is preliminary data.</text>
</comment>
<accession>A0A179EZU3</accession>
<dbReference type="GO" id="GO:0043386">
    <property type="term" value="P:mycotoxin biosynthetic process"/>
    <property type="evidence" value="ECO:0007669"/>
    <property type="project" value="InterPro"/>
</dbReference>
<dbReference type="GeneID" id="28856617"/>
<evidence type="ECO:0008006" key="6">
    <source>
        <dbReference type="Google" id="ProtNLM"/>
    </source>
</evidence>
<reference evidence="4 5" key="1">
    <citation type="journal article" date="2016" name="PLoS Pathog.">
        <title>Biosynthesis of antibiotic leucinostatins in bio-control fungus Purpureocillium lilacinum and their inhibition on phytophthora revealed by genome mining.</title>
        <authorList>
            <person name="Wang G."/>
            <person name="Liu Z."/>
            <person name="Lin R."/>
            <person name="Li E."/>
            <person name="Mao Z."/>
            <person name="Ling J."/>
            <person name="Yang Y."/>
            <person name="Yin W.B."/>
            <person name="Xie B."/>
        </authorList>
    </citation>
    <scope>NUCLEOTIDE SEQUENCE [LARGE SCALE GENOMIC DNA]</scope>
    <source>
        <strain evidence="4">170</strain>
    </source>
</reference>
<proteinExistence type="inferred from homology"/>
<protein>
    <recommendedName>
        <fullName evidence="6">Tat pathway signal sequence</fullName>
    </recommendedName>
</protein>
<gene>
    <name evidence="4" type="ORF">VFPPC_14855</name>
</gene>
<dbReference type="STRING" id="1380566.A0A179EZU3"/>
<dbReference type="Pfam" id="PF11807">
    <property type="entry name" value="UstYa"/>
    <property type="match status" value="1"/>
</dbReference>
<sequence>MTDKDSYSSSLSRDASDDNSQACSEELPFIPLDSRPQRKERNYILVLCLLELIQLVVFGLAFGLRKPTEGCHKQWPDVNGYSSLSAYNKTVTYSNDLHLVEPSNFGDHFWNTFMPNSAVVAIATDVVKSQGIPESAVSPTNSNVMLYQIDGFHELHCLWRLRRLLIGTATRTDHTHTLHCLNYIRQTLMCNLDLTLGSTTDYENYGLHDKRVCRDYEAIFAWTERNSWKDFEPYQDMKTEHHKAKLKSLNATVDPDYKSPYV</sequence>
<dbReference type="Proteomes" id="UP000078397">
    <property type="component" value="Unassembled WGS sequence"/>
</dbReference>
<keyword evidence="3" id="KW-0812">Transmembrane</keyword>
<dbReference type="PANTHER" id="PTHR33365:SF13">
    <property type="entry name" value="TAT PATHWAY SIGNAL SEQUENCE"/>
    <property type="match status" value="1"/>
</dbReference>
<keyword evidence="3" id="KW-1133">Transmembrane helix</keyword>
<name>A0A179EZU3_METCM</name>
<keyword evidence="5" id="KW-1185">Reference proteome</keyword>
<comment type="similarity">
    <text evidence="1">Belongs to the ustYa family.</text>
</comment>
<dbReference type="AlphaFoldDB" id="A0A179EZU3"/>
<dbReference type="OrthoDB" id="3687641at2759"/>
<evidence type="ECO:0000313" key="4">
    <source>
        <dbReference type="EMBL" id="OAQ58714.1"/>
    </source>
</evidence>